<reference evidence="2" key="1">
    <citation type="journal article" date="2021" name="Proc. Natl. Acad. Sci. U.S.A.">
        <title>A Catalog of Tens of Thousands of Viruses from Human Metagenomes Reveals Hidden Associations with Chronic Diseases.</title>
        <authorList>
            <person name="Tisza M.J."/>
            <person name="Buck C.B."/>
        </authorList>
    </citation>
    <scope>NUCLEOTIDE SEQUENCE</scope>
    <source>
        <strain evidence="2">Ctnpt50</strain>
    </source>
</reference>
<accession>A0A8S5SDP2</accession>
<proteinExistence type="predicted"/>
<name>A0A8S5SDP2_9CAUD</name>
<protein>
    <submittedName>
        <fullName evidence="2">Uncharacterized protein</fullName>
    </submittedName>
</protein>
<dbReference type="EMBL" id="BK032577">
    <property type="protein sequence ID" value="DAF49056.1"/>
    <property type="molecule type" value="Genomic_DNA"/>
</dbReference>
<sequence>MIYKRRVSDRKYVGNKPPELPALKYQPMEMFDKPRKQAVCDCCTTTRALEEFPYVSDPDIYHIGENGRKRATFCTYCCVKFCERMEEKYGNQYKALYRLCAFIGLYYDDALAHRVWEEDREYENGEKVSEFISPYELYIRAVQDDPRLERKSFMDEGDVPFEYIVRKQRNSSSLDEMSEADIEARNSVIEKFHKDPFQDEPVADRGRLYADLVTMYDDAMAEDLVKQNAAIEIVKSFYRAEIIGRTIQRLQSSAESIVDNSKVLKELADQKDKEIKTVTQFSKDHGFAQRYATAKAKGAGTLSSVVRDGKEKHFDRLAVNKFDIETGNAMQQVANISFRAIQNQVQFTTDDYRKMVEEQAETIKEMRETNAKLQEANRLLREKQIKQELIEEYVADLKAKKIEDPDVLRVAIKNAEVKTYYSKDGE</sequence>
<keyword evidence="1" id="KW-0175">Coiled coil</keyword>
<evidence type="ECO:0000313" key="2">
    <source>
        <dbReference type="EMBL" id="DAF49056.1"/>
    </source>
</evidence>
<evidence type="ECO:0000256" key="1">
    <source>
        <dbReference type="SAM" id="Coils"/>
    </source>
</evidence>
<feature type="coiled-coil region" evidence="1">
    <location>
        <begin position="356"/>
        <end position="386"/>
    </location>
</feature>
<organism evidence="2">
    <name type="scientific">Siphoviridae sp. ctnpt50</name>
    <dbReference type="NCBI Taxonomy" id="2827941"/>
    <lineage>
        <taxon>Viruses</taxon>
        <taxon>Duplodnaviria</taxon>
        <taxon>Heunggongvirae</taxon>
        <taxon>Uroviricota</taxon>
        <taxon>Caudoviricetes</taxon>
    </lineage>
</organism>